<dbReference type="RefSeq" id="WP_274351773.1">
    <property type="nucleotide sequence ID" value="NZ_JAQZSM010000005.1"/>
</dbReference>
<evidence type="ECO:0000313" key="2">
    <source>
        <dbReference type="EMBL" id="MDD7971088.1"/>
    </source>
</evidence>
<dbReference type="Proteomes" id="UP001431784">
    <property type="component" value="Unassembled WGS sequence"/>
</dbReference>
<protein>
    <submittedName>
        <fullName evidence="2">Exopolysaccharide biosynthesis protein</fullName>
    </submittedName>
</protein>
<dbReference type="PANTHER" id="PTHR41795">
    <property type="entry name" value="EXOPOLYSACCHARIDE SYNTHESIS PROTEIN"/>
    <property type="match status" value="1"/>
</dbReference>
<dbReference type="Pfam" id="PF06055">
    <property type="entry name" value="ExoD"/>
    <property type="match status" value="1"/>
</dbReference>
<proteinExistence type="predicted"/>
<dbReference type="PIRSF" id="PIRSF033239">
    <property type="entry name" value="ExoD"/>
    <property type="match status" value="1"/>
</dbReference>
<evidence type="ECO:0000313" key="3">
    <source>
        <dbReference type="Proteomes" id="UP001431784"/>
    </source>
</evidence>
<dbReference type="InterPro" id="IPR010331">
    <property type="entry name" value="ExoD"/>
</dbReference>
<name>A0ABT5TAX7_9RHOB</name>
<feature type="transmembrane region" description="Helical" evidence="1">
    <location>
        <begin position="63"/>
        <end position="82"/>
    </location>
</feature>
<keyword evidence="1" id="KW-0472">Membrane</keyword>
<sequence length="208" mass="22297">MTVPDDASQKSTEEIGEIVSTLHDAGEGHSPSVRDIIKRLGQASFGALLLVPAMIIATPASGIPGLPTVCGLIIALIAIQMLTGRDHIWLPDWVMERRIDGDRFERALDFLQRPVGWIDYLSRPRMTWLLRWPMVLPLQLVCVFCGLAMPFMEWVPLTSSIAAIAVCLVAVAFIADDGLLALAGVAVAVAGAAAFIQLAGHMIAGVFG</sequence>
<comment type="caution">
    <text evidence="2">The sequence shown here is derived from an EMBL/GenBank/DDBJ whole genome shotgun (WGS) entry which is preliminary data.</text>
</comment>
<reference evidence="2" key="1">
    <citation type="submission" date="2023-02" db="EMBL/GenBank/DDBJ databases">
        <title>Description of Roseinatronobacter alkalisoli sp. nov., an alkaliphilic bacerium isolated from soda soil.</title>
        <authorList>
            <person name="Wei W."/>
        </authorList>
    </citation>
    <scope>NUCLEOTIDE SEQUENCE</scope>
    <source>
        <strain evidence="2">HJB301</strain>
    </source>
</reference>
<keyword evidence="3" id="KW-1185">Reference proteome</keyword>
<evidence type="ECO:0000256" key="1">
    <source>
        <dbReference type="SAM" id="Phobius"/>
    </source>
</evidence>
<feature type="transmembrane region" description="Helical" evidence="1">
    <location>
        <begin position="129"/>
        <end position="151"/>
    </location>
</feature>
<dbReference type="PANTHER" id="PTHR41795:SF1">
    <property type="entry name" value="EXOPOLYSACCHARIDE SYNTHESIS PROTEIN"/>
    <property type="match status" value="1"/>
</dbReference>
<accession>A0ABT5TAX7</accession>
<feature type="transmembrane region" description="Helical" evidence="1">
    <location>
        <begin position="182"/>
        <end position="207"/>
    </location>
</feature>
<keyword evidence="1" id="KW-0812">Transmembrane</keyword>
<keyword evidence="1" id="KW-1133">Transmembrane helix</keyword>
<dbReference type="EMBL" id="JAQZSM010000005">
    <property type="protein sequence ID" value="MDD7971088.1"/>
    <property type="molecule type" value="Genomic_DNA"/>
</dbReference>
<gene>
    <name evidence="2" type="ORF">PUT78_08245</name>
</gene>
<feature type="transmembrane region" description="Helical" evidence="1">
    <location>
        <begin position="157"/>
        <end position="175"/>
    </location>
</feature>
<organism evidence="2 3">
    <name type="scientific">Roseinatronobacter alkalisoli</name>
    <dbReference type="NCBI Taxonomy" id="3028235"/>
    <lineage>
        <taxon>Bacteria</taxon>
        <taxon>Pseudomonadati</taxon>
        <taxon>Pseudomonadota</taxon>
        <taxon>Alphaproteobacteria</taxon>
        <taxon>Rhodobacterales</taxon>
        <taxon>Paracoccaceae</taxon>
        <taxon>Roseinatronobacter</taxon>
    </lineage>
</organism>